<dbReference type="RefSeq" id="WP_147146240.1">
    <property type="nucleotide sequence ID" value="NZ_BKAJ01000012.1"/>
</dbReference>
<dbReference type="SUPFAM" id="SSF51679">
    <property type="entry name" value="Bacterial luciferase-like"/>
    <property type="match status" value="1"/>
</dbReference>
<dbReference type="GO" id="GO:0016705">
    <property type="term" value="F:oxidoreductase activity, acting on paired donors, with incorporation or reduction of molecular oxygen"/>
    <property type="evidence" value="ECO:0007669"/>
    <property type="project" value="InterPro"/>
</dbReference>
<reference evidence="4 5" key="1">
    <citation type="submission" date="2019-07" db="EMBL/GenBank/DDBJ databases">
        <title>Whole genome shotgun sequence of Reyranella soli NBRC 108950.</title>
        <authorList>
            <person name="Hosoyama A."/>
            <person name="Uohara A."/>
            <person name="Ohji S."/>
            <person name="Ichikawa N."/>
        </authorList>
    </citation>
    <scope>NUCLEOTIDE SEQUENCE [LARGE SCALE GENOMIC DNA]</scope>
    <source>
        <strain evidence="4 5">NBRC 108950</strain>
    </source>
</reference>
<keyword evidence="2 4" id="KW-0503">Monooxygenase</keyword>
<evidence type="ECO:0000313" key="4">
    <source>
        <dbReference type="EMBL" id="GEP53519.1"/>
    </source>
</evidence>
<name>A0A512N3E5_9HYPH</name>
<gene>
    <name evidence="4" type="ORF">RSO01_06850</name>
</gene>
<accession>A0A512N3E5</accession>
<proteinExistence type="predicted"/>
<keyword evidence="1" id="KW-0560">Oxidoreductase</keyword>
<evidence type="ECO:0000256" key="2">
    <source>
        <dbReference type="ARBA" id="ARBA00023033"/>
    </source>
</evidence>
<dbReference type="EMBL" id="BKAJ01000012">
    <property type="protein sequence ID" value="GEP53519.1"/>
    <property type="molecule type" value="Genomic_DNA"/>
</dbReference>
<dbReference type="PANTHER" id="PTHR30137">
    <property type="entry name" value="LUCIFERASE-LIKE MONOOXYGENASE"/>
    <property type="match status" value="1"/>
</dbReference>
<dbReference type="InterPro" id="IPR050766">
    <property type="entry name" value="Bact_Lucif_Oxidored"/>
</dbReference>
<dbReference type="InterPro" id="IPR011251">
    <property type="entry name" value="Luciferase-like_dom"/>
</dbReference>
<dbReference type="AlphaFoldDB" id="A0A512N3E5"/>
<dbReference type="InterPro" id="IPR036661">
    <property type="entry name" value="Luciferase-like_sf"/>
</dbReference>
<evidence type="ECO:0000313" key="5">
    <source>
        <dbReference type="Proteomes" id="UP000321058"/>
    </source>
</evidence>
<evidence type="ECO:0000259" key="3">
    <source>
        <dbReference type="Pfam" id="PF00296"/>
    </source>
</evidence>
<dbReference type="Gene3D" id="3.20.20.30">
    <property type="entry name" value="Luciferase-like domain"/>
    <property type="match status" value="1"/>
</dbReference>
<dbReference type="PANTHER" id="PTHR30137:SF8">
    <property type="entry name" value="BLR5498 PROTEIN"/>
    <property type="match status" value="1"/>
</dbReference>
<dbReference type="GO" id="GO:0004497">
    <property type="term" value="F:monooxygenase activity"/>
    <property type="evidence" value="ECO:0007669"/>
    <property type="project" value="UniProtKB-KW"/>
</dbReference>
<evidence type="ECO:0000256" key="1">
    <source>
        <dbReference type="ARBA" id="ARBA00023002"/>
    </source>
</evidence>
<dbReference type="OrthoDB" id="9776438at2"/>
<comment type="caution">
    <text evidence="4">The sequence shown here is derived from an EMBL/GenBank/DDBJ whole genome shotgun (WGS) entry which is preliminary data.</text>
</comment>
<organism evidence="4 5">
    <name type="scientific">Reyranella soli</name>
    <dbReference type="NCBI Taxonomy" id="1230389"/>
    <lineage>
        <taxon>Bacteria</taxon>
        <taxon>Pseudomonadati</taxon>
        <taxon>Pseudomonadota</taxon>
        <taxon>Alphaproteobacteria</taxon>
        <taxon>Hyphomicrobiales</taxon>
        <taxon>Reyranellaceae</taxon>
        <taxon>Reyranella</taxon>
    </lineage>
</organism>
<sequence length="411" mass="45089">MDAWWMCEVPYPHVPKDVLDAADSVRASLPNRWCDPRVAAGLFDEVIDEYLLCDEMGLNIGATEHHAGINSLLGANPMLVSILARQTRKARILSLGTLISLRREPVRVAEEYATADVISRGRLELGFVKSGGTEMASANANPVNNIERYWEAIDLIGKALTHQDGAFSWEGKHFTHRHVNIWPRPWQERFRMWAATGDPHTAAEVGRRGMVHTLVLRGHEGTRRAYAAYRTARAEAGLAPVSTDNFAYSAFVSVGDTDEEGVRVGEKLLWFLNTSLKSAPQYAQLLPGTAPPHIAGQAWRTRPKPQSGGPNLVNAEKGVATAQENALKLMSTTVEQAMAQGIMFAGNPDSVYAQIKKFHDDVGGFGHLTIIGRTGFMTHAESEKNIRLLGTEVLPRLKAIAPMTPTLEQAA</sequence>
<dbReference type="GO" id="GO:0005829">
    <property type="term" value="C:cytosol"/>
    <property type="evidence" value="ECO:0007669"/>
    <property type="project" value="TreeGrafter"/>
</dbReference>
<feature type="domain" description="Luciferase-like" evidence="3">
    <location>
        <begin position="44"/>
        <end position="360"/>
    </location>
</feature>
<keyword evidence="5" id="KW-1185">Reference proteome</keyword>
<dbReference type="Proteomes" id="UP000321058">
    <property type="component" value="Unassembled WGS sequence"/>
</dbReference>
<protein>
    <submittedName>
        <fullName evidence="4">Monooxygenase</fullName>
    </submittedName>
</protein>
<dbReference type="Pfam" id="PF00296">
    <property type="entry name" value="Bac_luciferase"/>
    <property type="match status" value="1"/>
</dbReference>